<reference evidence="1" key="1">
    <citation type="submission" date="2019-03" db="EMBL/GenBank/DDBJ databases">
        <authorList>
            <person name="Mank J."/>
            <person name="Almeida P."/>
        </authorList>
    </citation>
    <scope>NUCLEOTIDE SEQUENCE</scope>
    <source>
        <strain evidence="1">78183</strain>
    </source>
</reference>
<name>A0A6N2LZ96_SALVM</name>
<gene>
    <name evidence="1" type="ORF">SVIM_LOCUS300956</name>
</gene>
<evidence type="ECO:0000313" key="1">
    <source>
        <dbReference type="EMBL" id="VFU47010.1"/>
    </source>
</evidence>
<dbReference type="EMBL" id="CAADRP010001658">
    <property type="protein sequence ID" value="VFU47010.1"/>
    <property type="molecule type" value="Genomic_DNA"/>
</dbReference>
<organism evidence="1">
    <name type="scientific">Salix viminalis</name>
    <name type="common">Common osier</name>
    <name type="synonym">Basket willow</name>
    <dbReference type="NCBI Taxonomy" id="40686"/>
    <lineage>
        <taxon>Eukaryota</taxon>
        <taxon>Viridiplantae</taxon>
        <taxon>Streptophyta</taxon>
        <taxon>Embryophyta</taxon>
        <taxon>Tracheophyta</taxon>
        <taxon>Spermatophyta</taxon>
        <taxon>Magnoliopsida</taxon>
        <taxon>eudicotyledons</taxon>
        <taxon>Gunneridae</taxon>
        <taxon>Pentapetalae</taxon>
        <taxon>rosids</taxon>
        <taxon>fabids</taxon>
        <taxon>Malpighiales</taxon>
        <taxon>Salicaceae</taxon>
        <taxon>Saliceae</taxon>
        <taxon>Salix</taxon>
    </lineage>
</organism>
<proteinExistence type="predicted"/>
<accession>A0A6N2LZ96</accession>
<dbReference type="AlphaFoldDB" id="A0A6N2LZ96"/>
<sequence>MRASTSDVFTVRKMDKYNGGKTYSKFSRSVLGASSRPYLVLYQNFSKPLWDVILYMVSDVPLPTPGKDLVLFAIENCLLSEIPPTPEPGLSTLRGEILKLLYPNETGIDQMKAGLGWHCELTDEQFIAVKELRHLISLCIWEELRDD</sequence>
<protein>
    <submittedName>
        <fullName evidence="1">Uncharacterized protein</fullName>
    </submittedName>
</protein>